<protein>
    <recommendedName>
        <fullName evidence="3">Conjugal transfer protein TraD</fullName>
    </recommendedName>
</protein>
<evidence type="ECO:0000313" key="2">
    <source>
        <dbReference type="EMBL" id="AKD43545.1"/>
    </source>
</evidence>
<proteinExistence type="predicted"/>
<feature type="compositionally biased region" description="Basic and acidic residues" evidence="1">
    <location>
        <begin position="58"/>
        <end position="76"/>
    </location>
</feature>
<dbReference type="RefSeq" id="WP_001222916.1">
    <property type="nucleotide sequence ID" value="NZ_CATNOM010000194.1"/>
</dbReference>
<reference evidence="2" key="1">
    <citation type="submission" date="2015-03" db="EMBL/GenBank/DDBJ databases">
        <title>Characterization of plasmid-borne E-type colicins from the clinical strains of Shigella sonnei.</title>
        <authorList>
            <person name="Calcuttawala F."/>
            <person name="Pazhani G.P."/>
            <person name="Hariharan C."/>
            <person name="Saha D.R."/>
            <person name="Ramamurthy T."/>
        </authorList>
    </citation>
    <scope>NUCLEOTIDE SEQUENCE</scope>
    <source>
        <strain evidence="2">IDH01791</strain>
        <plasmid evidence="2">pSSE3</plasmid>
    </source>
</reference>
<geneLocation type="plasmid" evidence="2">
    <name>pSSE3</name>
</geneLocation>
<evidence type="ECO:0008006" key="3">
    <source>
        <dbReference type="Google" id="ProtNLM"/>
    </source>
</evidence>
<sequence length="132" mass="15333">MRISNIEWLKKRIGFIRKLGEQTARQRQIIDLLDNEAGLTEQERKLLHVLATAEKNDLQAQESERKQAVQKRIEGKKQRRERNHRLFLAAGLLIEAGLVDTKTGELCYKKDRILQALKEIKYDLETSPNPDA</sequence>
<dbReference type="EMBL" id="KP970685">
    <property type="protein sequence ID" value="AKD43545.1"/>
    <property type="molecule type" value="Genomic_DNA"/>
</dbReference>
<name>A0A0F6QE51_SHISO</name>
<organism evidence="2">
    <name type="scientific">Shigella sonnei</name>
    <dbReference type="NCBI Taxonomy" id="624"/>
    <lineage>
        <taxon>Bacteria</taxon>
        <taxon>Pseudomonadati</taxon>
        <taxon>Pseudomonadota</taxon>
        <taxon>Gammaproteobacteria</taxon>
        <taxon>Enterobacterales</taxon>
        <taxon>Enterobacteriaceae</taxon>
        <taxon>Shigella</taxon>
    </lineage>
</organism>
<accession>A0A0F6QE51</accession>
<dbReference type="AlphaFoldDB" id="A0A0F6QE51"/>
<keyword evidence="2" id="KW-0614">Plasmid</keyword>
<feature type="region of interest" description="Disordered" evidence="1">
    <location>
        <begin position="58"/>
        <end position="78"/>
    </location>
</feature>
<evidence type="ECO:0000256" key="1">
    <source>
        <dbReference type="SAM" id="MobiDB-lite"/>
    </source>
</evidence>